<reference evidence="1" key="1">
    <citation type="submission" date="2023-08" db="EMBL/GenBank/DDBJ databases">
        <authorList>
            <person name="Chen Y."/>
            <person name="Shah S."/>
            <person name="Dougan E. K."/>
            <person name="Thang M."/>
            <person name="Chan C."/>
        </authorList>
    </citation>
    <scope>NUCLEOTIDE SEQUENCE</scope>
</reference>
<comment type="caution">
    <text evidence="1">The sequence shown here is derived from an EMBL/GenBank/DDBJ whole genome shotgun (WGS) entry which is preliminary data.</text>
</comment>
<name>A0AA36IAL6_9DINO</name>
<proteinExistence type="predicted"/>
<accession>A0AA36IAL6</accession>
<keyword evidence="2" id="KW-1185">Reference proteome</keyword>
<sequence>MGGSLSQKPCPEDEEVRLPVELQASQYKQRVTRLVEEAQKSPPSESLDVTLRRCIAFCYSVTTEWAPFVRVTVFADNSAEHQLNVPVHSTLLTCLGEPGFETEEVPCKAVPGTDVQFGHVRPSLFWTRRVACRVPLRSLAHIYLKWFADLEDTDERKQLLVNILLQMHEACYNCVGRHKEVFEYCIYDLMQAEEPVPICRGGTHSAQAVCQHAAAFLDRHKRNALHAAFLSPLKFLFQRRYEVFENLDSHGASFWVAILRSFNSDLDMPFENIEELDMGWIWGAVDFLPHMQSSPACTALHRFSQPENLGLDWRMLTKDLPKPQALPGRFRGLPARPGPDGFKEALRRVQQPHHRDVFRSYVRRFVNFFDQEVLLRCWALSAVSSVRWDAELGPALAELDGKPPQELRLELCSTDGAANLSAASRLLRAASVPWASV</sequence>
<evidence type="ECO:0000313" key="2">
    <source>
        <dbReference type="Proteomes" id="UP001178507"/>
    </source>
</evidence>
<evidence type="ECO:0000313" key="1">
    <source>
        <dbReference type="EMBL" id="CAJ1383273.1"/>
    </source>
</evidence>
<dbReference type="AlphaFoldDB" id="A0AA36IAL6"/>
<dbReference type="EMBL" id="CAUJNA010001001">
    <property type="protein sequence ID" value="CAJ1383273.1"/>
    <property type="molecule type" value="Genomic_DNA"/>
</dbReference>
<organism evidence="1 2">
    <name type="scientific">Effrenium voratum</name>
    <dbReference type="NCBI Taxonomy" id="2562239"/>
    <lineage>
        <taxon>Eukaryota</taxon>
        <taxon>Sar</taxon>
        <taxon>Alveolata</taxon>
        <taxon>Dinophyceae</taxon>
        <taxon>Suessiales</taxon>
        <taxon>Symbiodiniaceae</taxon>
        <taxon>Effrenium</taxon>
    </lineage>
</organism>
<dbReference type="Proteomes" id="UP001178507">
    <property type="component" value="Unassembled WGS sequence"/>
</dbReference>
<protein>
    <submittedName>
        <fullName evidence="1">Uncharacterized protein</fullName>
    </submittedName>
</protein>
<gene>
    <name evidence="1" type="ORF">EVOR1521_LOCUS10432</name>
</gene>